<proteinExistence type="predicted"/>
<dbReference type="AlphaFoldDB" id="A0A2P4P4F9"/>
<feature type="coiled-coil region" evidence="1">
    <location>
        <begin position="16"/>
        <end position="68"/>
    </location>
</feature>
<gene>
    <name evidence="2" type="ORF">GLOIN_2v777671</name>
</gene>
<comment type="caution">
    <text evidence="2">The sequence shown here is derived from an EMBL/GenBank/DDBJ whole genome shotgun (WGS) entry which is preliminary data.</text>
</comment>
<dbReference type="VEuPathDB" id="FungiDB:RhiirFUN_021051"/>
<sequence>MLRESNERNFKLSSSNNEANNHLIALIKELSSANNKLKSEISEYRELLSESRNELSTLQNRVEDIETASTTGYAYPASYASSVAFASPFKPNFPPHVLDEMGTGAWV</sequence>
<keyword evidence="3" id="KW-1185">Reference proteome</keyword>
<evidence type="ECO:0000313" key="2">
    <source>
        <dbReference type="EMBL" id="POG60276.1"/>
    </source>
</evidence>
<evidence type="ECO:0000256" key="1">
    <source>
        <dbReference type="SAM" id="Coils"/>
    </source>
</evidence>
<protein>
    <submittedName>
        <fullName evidence="2">Uncharacterized protein</fullName>
    </submittedName>
</protein>
<reference evidence="2 3" key="1">
    <citation type="journal article" date="2013" name="Proc. Natl. Acad. Sci. U.S.A.">
        <title>Genome of an arbuscular mycorrhizal fungus provides insight into the oldest plant symbiosis.</title>
        <authorList>
            <person name="Tisserant E."/>
            <person name="Malbreil M."/>
            <person name="Kuo A."/>
            <person name="Kohler A."/>
            <person name="Symeonidi A."/>
            <person name="Balestrini R."/>
            <person name="Charron P."/>
            <person name="Duensing N."/>
            <person name="Frei Dit Frey N."/>
            <person name="Gianinazzi-Pearson V."/>
            <person name="Gilbert L.B."/>
            <person name="Handa Y."/>
            <person name="Herr J.R."/>
            <person name="Hijri M."/>
            <person name="Koul R."/>
            <person name="Kawaguchi M."/>
            <person name="Krajinski F."/>
            <person name="Lammers P.J."/>
            <person name="Masclaux F.G."/>
            <person name="Murat C."/>
            <person name="Morin E."/>
            <person name="Ndikumana S."/>
            <person name="Pagni M."/>
            <person name="Petitpierre D."/>
            <person name="Requena N."/>
            <person name="Rosikiewicz P."/>
            <person name="Riley R."/>
            <person name="Saito K."/>
            <person name="San Clemente H."/>
            <person name="Shapiro H."/>
            <person name="van Tuinen D."/>
            <person name="Becard G."/>
            <person name="Bonfante P."/>
            <person name="Paszkowski U."/>
            <person name="Shachar-Hill Y.Y."/>
            <person name="Tuskan G.A."/>
            <person name="Young P.W."/>
            <person name="Sanders I.R."/>
            <person name="Henrissat B."/>
            <person name="Rensing S.A."/>
            <person name="Grigoriev I.V."/>
            <person name="Corradi N."/>
            <person name="Roux C."/>
            <person name="Martin F."/>
        </authorList>
    </citation>
    <scope>NUCLEOTIDE SEQUENCE [LARGE SCALE GENOMIC DNA]</scope>
    <source>
        <strain evidence="2 3">DAOM 197198</strain>
    </source>
</reference>
<accession>A0A2P4P4F9</accession>
<evidence type="ECO:0000313" key="3">
    <source>
        <dbReference type="Proteomes" id="UP000018888"/>
    </source>
</evidence>
<keyword evidence="1" id="KW-0175">Coiled coil</keyword>
<dbReference type="EMBL" id="AUPC02000399">
    <property type="protein sequence ID" value="POG60276.1"/>
    <property type="molecule type" value="Genomic_DNA"/>
</dbReference>
<name>A0A2P4P4F9_RHIID</name>
<reference evidence="2 3" key="2">
    <citation type="journal article" date="2018" name="New Phytol.">
        <title>High intraspecific genome diversity in the model arbuscular mycorrhizal symbiont Rhizophagus irregularis.</title>
        <authorList>
            <person name="Chen E.C.H."/>
            <person name="Morin E."/>
            <person name="Beaudet D."/>
            <person name="Noel J."/>
            <person name="Yildirir G."/>
            <person name="Ndikumana S."/>
            <person name="Charron P."/>
            <person name="St-Onge C."/>
            <person name="Giorgi J."/>
            <person name="Kruger M."/>
            <person name="Marton T."/>
            <person name="Ropars J."/>
            <person name="Grigoriev I.V."/>
            <person name="Hainaut M."/>
            <person name="Henrissat B."/>
            <person name="Roux C."/>
            <person name="Martin F."/>
            <person name="Corradi N."/>
        </authorList>
    </citation>
    <scope>NUCLEOTIDE SEQUENCE [LARGE SCALE GENOMIC DNA]</scope>
    <source>
        <strain evidence="2 3">DAOM 197198</strain>
    </source>
</reference>
<dbReference type="Proteomes" id="UP000018888">
    <property type="component" value="Unassembled WGS sequence"/>
</dbReference>
<organism evidence="2 3">
    <name type="scientific">Rhizophagus irregularis (strain DAOM 181602 / DAOM 197198 / MUCL 43194)</name>
    <name type="common">Arbuscular mycorrhizal fungus</name>
    <name type="synonym">Glomus intraradices</name>
    <dbReference type="NCBI Taxonomy" id="747089"/>
    <lineage>
        <taxon>Eukaryota</taxon>
        <taxon>Fungi</taxon>
        <taxon>Fungi incertae sedis</taxon>
        <taxon>Mucoromycota</taxon>
        <taxon>Glomeromycotina</taxon>
        <taxon>Glomeromycetes</taxon>
        <taxon>Glomerales</taxon>
        <taxon>Glomeraceae</taxon>
        <taxon>Rhizophagus</taxon>
    </lineage>
</organism>